<evidence type="ECO:0000313" key="3">
    <source>
        <dbReference type="WBParaSite" id="PgR088_g019_t03"/>
    </source>
</evidence>
<accession>A0A915C5N9</accession>
<dbReference type="WBParaSite" id="PgR088_g019_t03">
    <property type="protein sequence ID" value="PgR088_g019_t03"/>
    <property type="gene ID" value="PgR088_g019"/>
</dbReference>
<feature type="compositionally biased region" description="Polar residues" evidence="1">
    <location>
        <begin position="32"/>
        <end position="43"/>
    </location>
</feature>
<name>A0A915C5N9_PARUN</name>
<organism evidence="2 3">
    <name type="scientific">Parascaris univalens</name>
    <name type="common">Nematode worm</name>
    <dbReference type="NCBI Taxonomy" id="6257"/>
    <lineage>
        <taxon>Eukaryota</taxon>
        <taxon>Metazoa</taxon>
        <taxon>Ecdysozoa</taxon>
        <taxon>Nematoda</taxon>
        <taxon>Chromadorea</taxon>
        <taxon>Rhabditida</taxon>
        <taxon>Spirurina</taxon>
        <taxon>Ascaridomorpha</taxon>
        <taxon>Ascaridoidea</taxon>
        <taxon>Ascarididae</taxon>
        <taxon>Parascaris</taxon>
    </lineage>
</organism>
<proteinExistence type="predicted"/>
<evidence type="ECO:0000256" key="1">
    <source>
        <dbReference type="SAM" id="MobiDB-lite"/>
    </source>
</evidence>
<reference evidence="3" key="1">
    <citation type="submission" date="2022-11" db="UniProtKB">
        <authorList>
            <consortium name="WormBaseParasite"/>
        </authorList>
    </citation>
    <scope>IDENTIFICATION</scope>
</reference>
<keyword evidence="2" id="KW-1185">Reference proteome</keyword>
<sequence>MVTRRFSSLNLEKRKELHEISSDKQLEKINGNIPTNPKDSLHKSWSNRIKKSPVQAGDTMGFPILVKYARVVDIAITSPHRYSRIRKLPVAVRSKSKHTEKVKSNCELQFFSWEIHVRYDHGDQEDSAAKDSTAYNIFQLPNDSIPTSRNTSKMASIKVYHNS</sequence>
<dbReference type="Proteomes" id="UP000887569">
    <property type="component" value="Unplaced"/>
</dbReference>
<feature type="region of interest" description="Disordered" evidence="1">
    <location>
        <begin position="22"/>
        <end position="43"/>
    </location>
</feature>
<protein>
    <submittedName>
        <fullName evidence="3">Ovule protein</fullName>
    </submittedName>
</protein>
<evidence type="ECO:0000313" key="2">
    <source>
        <dbReference type="Proteomes" id="UP000887569"/>
    </source>
</evidence>
<dbReference type="AlphaFoldDB" id="A0A915C5N9"/>